<name>A0A3A4AW63_9ACTN</name>
<gene>
    <name evidence="1" type="ORF">D5H75_08595</name>
</gene>
<evidence type="ECO:0000313" key="2">
    <source>
        <dbReference type="Proteomes" id="UP000265768"/>
    </source>
</evidence>
<accession>A0A3A4AW63</accession>
<keyword evidence="2" id="KW-1185">Reference proteome</keyword>
<sequence>MGALDDLIAEVERHCAGRDWAERLTVAREIESRVRPWGGGLLAHYVNRARRDARSWAEIGAALGIPPAVARSRHTPPPPA</sequence>
<dbReference type="OrthoDB" id="3628183at2"/>
<comment type="caution">
    <text evidence="1">The sequence shown here is derived from an EMBL/GenBank/DDBJ whole genome shotgun (WGS) entry which is preliminary data.</text>
</comment>
<protein>
    <submittedName>
        <fullName evidence="1">Uncharacterized protein</fullName>
    </submittedName>
</protein>
<dbReference type="RefSeq" id="WP_119925773.1">
    <property type="nucleotide sequence ID" value="NZ_QZEY01000002.1"/>
</dbReference>
<evidence type="ECO:0000313" key="1">
    <source>
        <dbReference type="EMBL" id="RJL34470.1"/>
    </source>
</evidence>
<dbReference type="Proteomes" id="UP000265768">
    <property type="component" value="Unassembled WGS sequence"/>
</dbReference>
<proteinExistence type="predicted"/>
<dbReference type="AlphaFoldDB" id="A0A3A4AW63"/>
<organism evidence="1 2">
    <name type="scientific">Bailinhaonella thermotolerans</name>
    <dbReference type="NCBI Taxonomy" id="1070861"/>
    <lineage>
        <taxon>Bacteria</taxon>
        <taxon>Bacillati</taxon>
        <taxon>Actinomycetota</taxon>
        <taxon>Actinomycetes</taxon>
        <taxon>Streptosporangiales</taxon>
        <taxon>Streptosporangiaceae</taxon>
        <taxon>Bailinhaonella</taxon>
    </lineage>
</organism>
<reference evidence="1 2" key="1">
    <citation type="submission" date="2018-09" db="EMBL/GenBank/DDBJ databases">
        <title>YIM 75507 draft genome.</title>
        <authorList>
            <person name="Tang S."/>
            <person name="Feng Y."/>
        </authorList>
    </citation>
    <scope>NUCLEOTIDE SEQUENCE [LARGE SCALE GENOMIC DNA]</scope>
    <source>
        <strain evidence="1 2">YIM 75507</strain>
    </source>
</reference>
<dbReference type="EMBL" id="QZEY01000002">
    <property type="protein sequence ID" value="RJL34470.1"/>
    <property type="molecule type" value="Genomic_DNA"/>
</dbReference>